<name>A0AAV7NW52_PLEWA</name>
<sequence length="178" mass="20664">MVRTKSHEPIKTNKMDNYTSPRPTAKRKVTVVETNINTLQSKYKKIKELAQHLVRQQALMAARLEDQVQRQRQCFEHVNKALQAKELKYMMQYHAKLHVITDGKAWLFSTLEEAWDWQEGWRTSDHRKRRTTENNSTGGTEGCPTERDSPGPTGRNVPLNPRDGVPTEEQGLRDSCEY</sequence>
<evidence type="ECO:0000313" key="3">
    <source>
        <dbReference type="Proteomes" id="UP001066276"/>
    </source>
</evidence>
<comment type="caution">
    <text evidence="2">The sequence shown here is derived from an EMBL/GenBank/DDBJ whole genome shotgun (WGS) entry which is preliminary data.</text>
</comment>
<dbReference type="Gene3D" id="3.30.250.20">
    <property type="entry name" value="L1 transposable element, C-terminal domain"/>
    <property type="match status" value="1"/>
</dbReference>
<feature type="region of interest" description="Disordered" evidence="1">
    <location>
        <begin position="1"/>
        <end position="22"/>
    </location>
</feature>
<feature type="region of interest" description="Disordered" evidence="1">
    <location>
        <begin position="122"/>
        <end position="178"/>
    </location>
</feature>
<dbReference type="EMBL" id="JANPWB010000012">
    <property type="protein sequence ID" value="KAJ1119317.1"/>
    <property type="molecule type" value="Genomic_DNA"/>
</dbReference>
<proteinExistence type="predicted"/>
<accession>A0AAV7NW52</accession>
<dbReference type="AlphaFoldDB" id="A0AAV7NW52"/>
<protein>
    <submittedName>
        <fullName evidence="2">Uncharacterized protein</fullName>
    </submittedName>
</protein>
<gene>
    <name evidence="2" type="ORF">NDU88_007503</name>
</gene>
<keyword evidence="3" id="KW-1185">Reference proteome</keyword>
<reference evidence="2" key="1">
    <citation type="journal article" date="2022" name="bioRxiv">
        <title>Sequencing and chromosome-scale assembly of the giantPleurodeles waltlgenome.</title>
        <authorList>
            <person name="Brown T."/>
            <person name="Elewa A."/>
            <person name="Iarovenko S."/>
            <person name="Subramanian E."/>
            <person name="Araus A.J."/>
            <person name="Petzold A."/>
            <person name="Susuki M."/>
            <person name="Suzuki K.-i.T."/>
            <person name="Hayashi T."/>
            <person name="Toyoda A."/>
            <person name="Oliveira C."/>
            <person name="Osipova E."/>
            <person name="Leigh N.D."/>
            <person name="Simon A."/>
            <person name="Yun M.H."/>
        </authorList>
    </citation>
    <scope>NUCLEOTIDE SEQUENCE</scope>
    <source>
        <strain evidence="2">20211129_DDA</strain>
        <tissue evidence="2">Liver</tissue>
    </source>
</reference>
<evidence type="ECO:0000313" key="2">
    <source>
        <dbReference type="EMBL" id="KAJ1119317.1"/>
    </source>
</evidence>
<dbReference type="InterPro" id="IPR042566">
    <property type="entry name" value="L1_C"/>
</dbReference>
<evidence type="ECO:0000256" key="1">
    <source>
        <dbReference type="SAM" id="MobiDB-lite"/>
    </source>
</evidence>
<organism evidence="2 3">
    <name type="scientific">Pleurodeles waltl</name>
    <name type="common">Iberian ribbed newt</name>
    <dbReference type="NCBI Taxonomy" id="8319"/>
    <lineage>
        <taxon>Eukaryota</taxon>
        <taxon>Metazoa</taxon>
        <taxon>Chordata</taxon>
        <taxon>Craniata</taxon>
        <taxon>Vertebrata</taxon>
        <taxon>Euteleostomi</taxon>
        <taxon>Amphibia</taxon>
        <taxon>Batrachia</taxon>
        <taxon>Caudata</taxon>
        <taxon>Salamandroidea</taxon>
        <taxon>Salamandridae</taxon>
        <taxon>Pleurodelinae</taxon>
        <taxon>Pleurodeles</taxon>
    </lineage>
</organism>
<feature type="compositionally biased region" description="Basic and acidic residues" evidence="1">
    <location>
        <begin position="1"/>
        <end position="14"/>
    </location>
</feature>
<dbReference type="Proteomes" id="UP001066276">
    <property type="component" value="Chromosome 8"/>
</dbReference>